<sequence length="158" mass="18495">MIAYEGFVDTVYDALLLFEAFSLKKIPGVTRRLTRDERERIGSGMIFIWDEDEAGILRWTDGRRWSSSRPCGNFIYTWHAMQDSNVPPSRFHNTARNHYPVLRGGLIKRALSINTADGRRMHLVSYYTAAQIEEKRLSIPRQDPKLQTIQIRRHLYPE</sequence>
<organism evidence="1 2">
    <name type="scientific">Syncephalis pseudoplumigaleata</name>
    <dbReference type="NCBI Taxonomy" id="1712513"/>
    <lineage>
        <taxon>Eukaryota</taxon>
        <taxon>Fungi</taxon>
        <taxon>Fungi incertae sedis</taxon>
        <taxon>Zoopagomycota</taxon>
        <taxon>Zoopagomycotina</taxon>
        <taxon>Zoopagomycetes</taxon>
        <taxon>Zoopagales</taxon>
        <taxon>Piptocephalidaceae</taxon>
        <taxon>Syncephalis</taxon>
    </lineage>
</organism>
<dbReference type="PANTHER" id="PTHR28027">
    <property type="entry name" value="TRANSCRIPTIONAL REGULATOR MIT1"/>
    <property type="match status" value="1"/>
</dbReference>
<dbReference type="AlphaFoldDB" id="A0A4P9YZR4"/>
<dbReference type="InterPro" id="IPR018608">
    <property type="entry name" value="Gti1/Pac2"/>
</dbReference>
<accession>A0A4P9YZR4</accession>
<dbReference type="GO" id="GO:0003677">
    <property type="term" value="F:DNA binding"/>
    <property type="evidence" value="ECO:0007669"/>
    <property type="project" value="TreeGrafter"/>
</dbReference>
<name>A0A4P9YZR4_9FUNG</name>
<reference evidence="2" key="1">
    <citation type="journal article" date="2018" name="Nat. Microbiol.">
        <title>Leveraging single-cell genomics to expand the fungal tree of life.</title>
        <authorList>
            <person name="Ahrendt S.R."/>
            <person name="Quandt C.A."/>
            <person name="Ciobanu D."/>
            <person name="Clum A."/>
            <person name="Salamov A."/>
            <person name="Andreopoulos B."/>
            <person name="Cheng J.F."/>
            <person name="Woyke T."/>
            <person name="Pelin A."/>
            <person name="Henrissat B."/>
            <person name="Reynolds N.K."/>
            <person name="Benny G.L."/>
            <person name="Smith M.E."/>
            <person name="James T.Y."/>
            <person name="Grigoriev I.V."/>
        </authorList>
    </citation>
    <scope>NUCLEOTIDE SEQUENCE [LARGE SCALE GENOMIC DNA]</scope>
    <source>
        <strain evidence="2">Benny S71-1</strain>
    </source>
</reference>
<dbReference type="Pfam" id="PF09729">
    <property type="entry name" value="Gti1_Pac2"/>
    <property type="match status" value="1"/>
</dbReference>
<dbReference type="PANTHER" id="PTHR28027:SF1">
    <property type="entry name" value="CAMP INDEPENDENT REGULATORY PROTEIN (AFU_ORTHOLOGUE AFUA_3G09640)"/>
    <property type="match status" value="1"/>
</dbReference>
<gene>
    <name evidence="1" type="ORF">SYNPS1DRAFT_3973</name>
</gene>
<proteinExistence type="predicted"/>
<evidence type="ECO:0000313" key="2">
    <source>
        <dbReference type="Proteomes" id="UP000278143"/>
    </source>
</evidence>
<feature type="non-terminal residue" evidence="1">
    <location>
        <position position="158"/>
    </location>
</feature>
<dbReference type="OrthoDB" id="5572844at2759"/>
<evidence type="ECO:0000313" key="1">
    <source>
        <dbReference type="EMBL" id="RKP25498.1"/>
    </source>
</evidence>
<dbReference type="Proteomes" id="UP000278143">
    <property type="component" value="Unassembled WGS sequence"/>
</dbReference>
<keyword evidence="2" id="KW-1185">Reference proteome</keyword>
<protein>
    <submittedName>
        <fullName evidence="1">Gti1/Pac2 family-domain-containing protein</fullName>
    </submittedName>
</protein>
<dbReference type="EMBL" id="KZ989725">
    <property type="protein sequence ID" value="RKP25498.1"/>
    <property type="molecule type" value="Genomic_DNA"/>
</dbReference>